<gene>
    <name evidence="1" type="ORF">RHMOL_Rhmol01G0146000</name>
</gene>
<protein>
    <submittedName>
        <fullName evidence="1">Uncharacterized protein</fullName>
    </submittedName>
</protein>
<reference evidence="1" key="1">
    <citation type="submission" date="2022-02" db="EMBL/GenBank/DDBJ databases">
        <title>Plant Genome Project.</title>
        <authorList>
            <person name="Zhang R.-G."/>
        </authorList>
    </citation>
    <scope>NUCLEOTIDE SEQUENCE</scope>
    <source>
        <strain evidence="1">AT1</strain>
    </source>
</reference>
<dbReference type="EMBL" id="CM046388">
    <property type="protein sequence ID" value="KAI8571787.1"/>
    <property type="molecule type" value="Genomic_DNA"/>
</dbReference>
<organism evidence="1 2">
    <name type="scientific">Rhododendron molle</name>
    <name type="common">Chinese azalea</name>
    <name type="synonym">Azalea mollis</name>
    <dbReference type="NCBI Taxonomy" id="49168"/>
    <lineage>
        <taxon>Eukaryota</taxon>
        <taxon>Viridiplantae</taxon>
        <taxon>Streptophyta</taxon>
        <taxon>Embryophyta</taxon>
        <taxon>Tracheophyta</taxon>
        <taxon>Spermatophyta</taxon>
        <taxon>Magnoliopsida</taxon>
        <taxon>eudicotyledons</taxon>
        <taxon>Gunneridae</taxon>
        <taxon>Pentapetalae</taxon>
        <taxon>asterids</taxon>
        <taxon>Ericales</taxon>
        <taxon>Ericaceae</taxon>
        <taxon>Ericoideae</taxon>
        <taxon>Rhodoreae</taxon>
        <taxon>Rhododendron</taxon>
    </lineage>
</organism>
<keyword evidence="2" id="KW-1185">Reference proteome</keyword>
<name>A0ACC0Q3F3_RHOML</name>
<comment type="caution">
    <text evidence="1">The sequence shown here is derived from an EMBL/GenBank/DDBJ whole genome shotgun (WGS) entry which is preliminary data.</text>
</comment>
<accession>A0ACC0Q3F3</accession>
<proteinExistence type="predicted"/>
<dbReference type="Proteomes" id="UP001062846">
    <property type="component" value="Chromosome 1"/>
</dbReference>
<evidence type="ECO:0000313" key="1">
    <source>
        <dbReference type="EMBL" id="KAI8571787.1"/>
    </source>
</evidence>
<sequence length="351" mass="36256">METTHDLDLLTVAGWAATFLEVRIKRRGRIWGEEDAVVSGGNVVVHGNGAAAVTAAATEEAKGNRESATVVAGEVTESVSVVAGEVGGDQVVGAVEGSSGVEVAKLGGGSEAAADVGGAEAASGSGGGATGSCSGAAGTPHTPTMEELLEAAKRAGDEQRGDDGQEVVVGGRVVTTPVLRATVVEPRDVLGAFRLEPDVEAVLRGARTLEDRTSALLIGALLSGAGASDTGGLGVECETEEGEAEEWEPEAATERRVTAVEEVKEYLKGERPGFTIATYTPRLHFFEPTGMTGYVPARDDYPEDMLLRDRASHISSGWTTVSFDNLHSLNFLSDLLLPIASIDTHAISLLC</sequence>
<evidence type="ECO:0000313" key="2">
    <source>
        <dbReference type="Proteomes" id="UP001062846"/>
    </source>
</evidence>